<protein>
    <submittedName>
        <fullName evidence="2">STAS domain-containing protein</fullName>
    </submittedName>
</protein>
<accession>A0A7J9UTM9</accession>
<organism evidence="2 3">
    <name type="scientific">Georgenia ruanii</name>
    <dbReference type="NCBI Taxonomy" id="348442"/>
    <lineage>
        <taxon>Bacteria</taxon>
        <taxon>Bacillati</taxon>
        <taxon>Actinomycetota</taxon>
        <taxon>Actinomycetes</taxon>
        <taxon>Micrococcales</taxon>
        <taxon>Bogoriellaceae</taxon>
        <taxon>Georgenia</taxon>
    </lineage>
</organism>
<gene>
    <name evidence="2" type="ORF">GB882_04815</name>
</gene>
<feature type="domain" description="MlaB-like STAS" evidence="1">
    <location>
        <begin position="24"/>
        <end position="98"/>
    </location>
</feature>
<keyword evidence="3" id="KW-1185">Reference proteome</keyword>
<comment type="caution">
    <text evidence="2">The sequence shown here is derived from an EMBL/GenBank/DDBJ whole genome shotgun (WGS) entry which is preliminary data.</text>
</comment>
<proteinExistence type="predicted"/>
<dbReference type="RefSeq" id="WP_193314371.1">
    <property type="nucleotide sequence ID" value="NZ_BAAAOT010000002.1"/>
</dbReference>
<dbReference type="EMBL" id="WHPD01001054">
    <property type="protein sequence ID" value="MPV87979.1"/>
    <property type="molecule type" value="Genomic_DNA"/>
</dbReference>
<dbReference type="AlphaFoldDB" id="A0A7J9UTM9"/>
<evidence type="ECO:0000259" key="1">
    <source>
        <dbReference type="Pfam" id="PF13466"/>
    </source>
</evidence>
<dbReference type="InterPro" id="IPR036513">
    <property type="entry name" value="STAS_dom_sf"/>
</dbReference>
<evidence type="ECO:0000313" key="3">
    <source>
        <dbReference type="Proteomes" id="UP000429644"/>
    </source>
</evidence>
<dbReference type="InterPro" id="IPR058548">
    <property type="entry name" value="MlaB-like_STAS"/>
</dbReference>
<dbReference type="SUPFAM" id="SSF52091">
    <property type="entry name" value="SpoIIaa-like"/>
    <property type="match status" value="1"/>
</dbReference>
<sequence>MQRRTNDVGWVSVLASEERTRLLLAGELDDSLTADLTEAVDLAVRRGLPVDIDARGLTFMDSSSVATLTRLAARLPARARLIEPPELLLFLLEVTKLDQAMDVLDKDPGFEGVPLSSRPAPDVTPA</sequence>
<dbReference type="Proteomes" id="UP000429644">
    <property type="component" value="Unassembled WGS sequence"/>
</dbReference>
<name>A0A7J9UTM9_9MICO</name>
<evidence type="ECO:0000313" key="2">
    <source>
        <dbReference type="EMBL" id="MPV87979.1"/>
    </source>
</evidence>
<dbReference type="Pfam" id="PF13466">
    <property type="entry name" value="STAS_2"/>
    <property type="match status" value="1"/>
</dbReference>
<reference evidence="2 3" key="1">
    <citation type="submission" date="2019-10" db="EMBL/GenBank/DDBJ databases">
        <title>Georgenia wutianyii sp. nov. and Georgenia yuyongxinii sp. nov. isolated from plateau pika (Ochotona curzoniae) in the Qinghai-Tibet plateau of China.</title>
        <authorList>
            <person name="Tian Z."/>
        </authorList>
    </citation>
    <scope>NUCLEOTIDE SEQUENCE [LARGE SCALE GENOMIC DNA]</scope>
    <source>
        <strain evidence="2 3">JCM 15130</strain>
    </source>
</reference>
<dbReference type="Gene3D" id="3.30.750.24">
    <property type="entry name" value="STAS domain"/>
    <property type="match status" value="1"/>
</dbReference>